<evidence type="ECO:0000259" key="16">
    <source>
        <dbReference type="Pfam" id="PF21222"/>
    </source>
</evidence>
<feature type="domain" description="Lysosome-associated membrane glycoprotein 2-like luminal" evidence="15">
    <location>
        <begin position="24"/>
        <end position="170"/>
    </location>
</feature>
<dbReference type="GO" id="GO:0005765">
    <property type="term" value="C:lysosomal membrane"/>
    <property type="evidence" value="ECO:0007669"/>
    <property type="project" value="UniProtKB-SubCell"/>
</dbReference>
<evidence type="ECO:0000259" key="15">
    <source>
        <dbReference type="Pfam" id="PF01299"/>
    </source>
</evidence>
<dbReference type="GO" id="GO:0072594">
    <property type="term" value="P:establishment of protein localization to organelle"/>
    <property type="evidence" value="ECO:0007669"/>
    <property type="project" value="TreeGrafter"/>
</dbReference>
<comment type="similarity">
    <text evidence="12">Belongs to the LAMP family.</text>
</comment>
<dbReference type="AlphaFoldDB" id="A0AAD1WNL7"/>
<dbReference type="InterPro" id="IPR048524">
    <property type="entry name" value="Lamp2-like_TM"/>
</dbReference>
<keyword evidence="10" id="KW-0325">Glycoprotein</keyword>
<evidence type="ECO:0000256" key="10">
    <source>
        <dbReference type="ARBA" id="ARBA00023180"/>
    </source>
</evidence>
<dbReference type="InterPro" id="IPR048528">
    <property type="entry name" value="Lamp2-like_luminal"/>
</dbReference>
<sequence length="399" mass="43765">MERYVSLFALSLLSLGFMQSKTFDIEVKDSSNHTCIHASLMVNFTVQYEVNSTFSKNSTFSAPSNVTINGSHCGENSGSPLLLVNFGNGHSWSLNFTKNSTMYSGDILNFTYNTNDSTFFPDALKQGLKSSLTKFLDPVLLNRTYKCMHNEILRSENVIQLIWNVTLQAYVQNDTLGQEITCDADKPVVPTPTPPAPTPKPVDKPSVGNYVVSDDTGKCLLASLALQVNASLTIEGKNVSVLYNLNPNTTSSTGTCGNDTATLRLNDTKVAIEFDFAIKKNNFYLQEVNLTLENEFGALSGAIQNQSFWEASVGSSYLCHKEQVISVSGNLHINMFDVRVQPFGVHNGTYATAEDCFVDQDFTVPIVVGAALGALIIIVTVAYFIGRKRRQSAGYEHFS</sequence>
<keyword evidence="9 12" id="KW-1015">Disulfide bond</keyword>
<protein>
    <submittedName>
        <fullName evidence="17">Lysosome-associated membrane glyco 2 isoform X4</fullName>
    </submittedName>
</protein>
<feature type="chain" id="PRO_5042280502" evidence="14">
    <location>
        <begin position="23"/>
        <end position="399"/>
    </location>
</feature>
<keyword evidence="3" id="KW-1003">Cell membrane</keyword>
<reference evidence="17" key="1">
    <citation type="submission" date="2022-03" db="EMBL/GenBank/DDBJ databases">
        <authorList>
            <person name="Alioto T."/>
            <person name="Alioto T."/>
            <person name="Gomez Garrido J."/>
        </authorList>
    </citation>
    <scope>NUCLEOTIDE SEQUENCE</scope>
</reference>
<dbReference type="GO" id="GO:0031902">
    <property type="term" value="C:late endosome membrane"/>
    <property type="evidence" value="ECO:0007669"/>
    <property type="project" value="TreeGrafter"/>
</dbReference>
<name>A0AAD1WNL7_PELCU</name>
<dbReference type="Pfam" id="PF21222">
    <property type="entry name" value="Lamp2_2nd"/>
    <property type="match status" value="1"/>
</dbReference>
<feature type="signal peptide" evidence="14">
    <location>
        <begin position="1"/>
        <end position="22"/>
    </location>
</feature>
<evidence type="ECO:0000256" key="7">
    <source>
        <dbReference type="ARBA" id="ARBA00022989"/>
    </source>
</evidence>
<feature type="disulfide bond" evidence="12">
    <location>
        <begin position="319"/>
        <end position="356"/>
    </location>
</feature>
<dbReference type="InterPro" id="IPR002000">
    <property type="entry name" value="Lysosome-assoc_membr_glycop"/>
</dbReference>
<keyword evidence="7 13" id="KW-1133">Transmembrane helix</keyword>
<evidence type="ECO:0000256" key="13">
    <source>
        <dbReference type="SAM" id="Phobius"/>
    </source>
</evidence>
<comment type="caution">
    <text evidence="12">Lacks conserved residue(s) required for the propagation of feature annotation.</text>
</comment>
<dbReference type="PANTHER" id="PTHR11506:SF6">
    <property type="entry name" value="LYSOSOME-ASSOCIATED MEMBRANE GLYCOPROTEIN 2"/>
    <property type="match status" value="1"/>
</dbReference>
<evidence type="ECO:0000256" key="6">
    <source>
        <dbReference type="ARBA" id="ARBA00022753"/>
    </source>
</evidence>
<dbReference type="GO" id="GO:0005886">
    <property type="term" value="C:plasma membrane"/>
    <property type="evidence" value="ECO:0007669"/>
    <property type="project" value="UniProtKB-SubCell"/>
</dbReference>
<evidence type="ECO:0000256" key="14">
    <source>
        <dbReference type="SAM" id="SignalP"/>
    </source>
</evidence>
<evidence type="ECO:0000256" key="5">
    <source>
        <dbReference type="ARBA" id="ARBA00022729"/>
    </source>
</evidence>
<dbReference type="Gene3D" id="2.40.160.110">
    <property type="match status" value="2"/>
</dbReference>
<evidence type="ECO:0000313" key="18">
    <source>
        <dbReference type="Proteomes" id="UP001295444"/>
    </source>
</evidence>
<dbReference type="EMBL" id="OW240920">
    <property type="protein sequence ID" value="CAH2315348.1"/>
    <property type="molecule type" value="Genomic_DNA"/>
</dbReference>
<feature type="domain" description="Lysosome-associated membrane glycoprotein 2-like luminal" evidence="15">
    <location>
        <begin position="205"/>
        <end position="345"/>
    </location>
</feature>
<keyword evidence="18" id="KW-1185">Reference proteome</keyword>
<evidence type="ECO:0000313" key="17">
    <source>
        <dbReference type="EMBL" id="CAH2315348.1"/>
    </source>
</evidence>
<evidence type="ECO:0000256" key="11">
    <source>
        <dbReference type="ARBA" id="ARBA00023228"/>
    </source>
</evidence>
<dbReference type="PANTHER" id="PTHR11506">
    <property type="entry name" value="LYSOSOME-ASSOCIATED MEMBRANE GLYCOPROTEIN"/>
    <property type="match status" value="1"/>
</dbReference>
<keyword evidence="5 14" id="KW-0732">Signal</keyword>
<feature type="transmembrane region" description="Helical" evidence="13">
    <location>
        <begin position="362"/>
        <end position="385"/>
    </location>
</feature>
<dbReference type="PROSITE" id="PS51407">
    <property type="entry name" value="LAMP_3"/>
    <property type="match status" value="1"/>
</dbReference>
<evidence type="ECO:0000256" key="3">
    <source>
        <dbReference type="ARBA" id="ARBA00022475"/>
    </source>
</evidence>
<accession>A0AAD1WNL7</accession>
<evidence type="ECO:0000256" key="12">
    <source>
        <dbReference type="PROSITE-ProRule" id="PRU00740"/>
    </source>
</evidence>
<evidence type="ECO:0000256" key="8">
    <source>
        <dbReference type="ARBA" id="ARBA00023136"/>
    </source>
</evidence>
<evidence type="ECO:0000256" key="1">
    <source>
        <dbReference type="ARBA" id="ARBA00004251"/>
    </source>
</evidence>
<evidence type="ECO:0000256" key="2">
    <source>
        <dbReference type="ARBA" id="ARBA00004530"/>
    </source>
</evidence>
<proteinExistence type="inferred from homology"/>
<keyword evidence="8 12" id="KW-0472">Membrane</keyword>
<dbReference type="Proteomes" id="UP001295444">
    <property type="component" value="Chromosome 09"/>
</dbReference>
<comment type="subcellular location">
    <subcellularLocation>
        <location evidence="1">Cell membrane</location>
        <topology evidence="1">Single-pass type I membrane protein</topology>
    </subcellularLocation>
    <subcellularLocation>
        <location evidence="2">Endosome membrane</location>
        <topology evidence="2">Single-pass type I membrane protein</topology>
    </subcellularLocation>
    <subcellularLocation>
        <location evidence="12">Lysosome membrane</location>
        <topology evidence="12">Single-pass type I membrane protein</topology>
    </subcellularLocation>
</comment>
<feature type="domain" description="Lysosome-associated membrane glycoprotein 2-like transmembrane" evidence="16">
    <location>
        <begin position="364"/>
        <end position="395"/>
    </location>
</feature>
<keyword evidence="6" id="KW-0967">Endosome</keyword>
<evidence type="ECO:0000256" key="9">
    <source>
        <dbReference type="ARBA" id="ARBA00023157"/>
    </source>
</evidence>
<dbReference type="PRINTS" id="PR00336">
    <property type="entry name" value="LYSASSOCTDMP"/>
</dbReference>
<keyword evidence="11 12" id="KW-0458">Lysosome</keyword>
<evidence type="ECO:0000256" key="4">
    <source>
        <dbReference type="ARBA" id="ARBA00022692"/>
    </source>
</evidence>
<organism evidence="17 18">
    <name type="scientific">Pelobates cultripes</name>
    <name type="common">Western spadefoot toad</name>
    <dbReference type="NCBI Taxonomy" id="61616"/>
    <lineage>
        <taxon>Eukaryota</taxon>
        <taxon>Metazoa</taxon>
        <taxon>Chordata</taxon>
        <taxon>Craniata</taxon>
        <taxon>Vertebrata</taxon>
        <taxon>Euteleostomi</taxon>
        <taxon>Amphibia</taxon>
        <taxon>Batrachia</taxon>
        <taxon>Anura</taxon>
        <taxon>Pelobatoidea</taxon>
        <taxon>Pelobatidae</taxon>
        <taxon>Pelobates</taxon>
    </lineage>
</organism>
<gene>
    <name evidence="17" type="ORF">PECUL_23A014241</name>
</gene>
<keyword evidence="4 12" id="KW-0812">Transmembrane</keyword>
<dbReference type="Pfam" id="PF01299">
    <property type="entry name" value="Lamp2-like_luminal"/>
    <property type="match status" value="2"/>
</dbReference>
<dbReference type="FunFam" id="2.40.160.110:FF:000001">
    <property type="entry name" value="lysosome-associated membrane glycoprotein 2 isoform X2"/>
    <property type="match status" value="1"/>
</dbReference>